<dbReference type="Pfam" id="PF02518">
    <property type="entry name" value="HATPase_c"/>
    <property type="match status" value="1"/>
</dbReference>
<dbReference type="InterPro" id="IPR019734">
    <property type="entry name" value="TPR_rpt"/>
</dbReference>
<evidence type="ECO:0000313" key="6">
    <source>
        <dbReference type="EMBL" id="MCC4213946.1"/>
    </source>
</evidence>
<feature type="repeat" description="TPR" evidence="1">
    <location>
        <begin position="205"/>
        <end position="238"/>
    </location>
</feature>
<dbReference type="PROSITE" id="PS50005">
    <property type="entry name" value="TPR"/>
    <property type="match status" value="4"/>
</dbReference>
<proteinExistence type="predicted"/>
<keyword evidence="2" id="KW-0812">Transmembrane</keyword>
<gene>
    <name evidence="6" type="ORF">LLW17_14540</name>
</gene>
<evidence type="ECO:0000256" key="1">
    <source>
        <dbReference type="PROSITE-ProRule" id="PRU00339"/>
    </source>
</evidence>
<dbReference type="InterPro" id="IPR003594">
    <property type="entry name" value="HATPase_dom"/>
</dbReference>
<organism evidence="6 7">
    <name type="scientific">Leeuwenhoekiella parthenopeia</name>
    <dbReference type="NCBI Taxonomy" id="2890320"/>
    <lineage>
        <taxon>Bacteria</taxon>
        <taxon>Pseudomonadati</taxon>
        <taxon>Bacteroidota</taxon>
        <taxon>Flavobacteriia</taxon>
        <taxon>Flavobacteriales</taxon>
        <taxon>Flavobacteriaceae</taxon>
        <taxon>Leeuwenhoekiella</taxon>
    </lineage>
</organism>
<feature type="domain" description="Signal transduction histidine kinase internal region" evidence="5">
    <location>
        <begin position="524"/>
        <end position="598"/>
    </location>
</feature>
<dbReference type="Gene3D" id="3.30.565.10">
    <property type="entry name" value="Histidine kinase-like ATPase, C-terminal domain"/>
    <property type="match status" value="1"/>
</dbReference>
<dbReference type="Gene3D" id="1.25.40.10">
    <property type="entry name" value="Tetratricopeptide repeat domain"/>
    <property type="match status" value="2"/>
</dbReference>
<evidence type="ECO:0000313" key="7">
    <source>
        <dbReference type="Proteomes" id="UP001197770"/>
    </source>
</evidence>
<feature type="chain" id="PRO_5046623177" evidence="3">
    <location>
        <begin position="24"/>
        <end position="730"/>
    </location>
</feature>
<evidence type="ECO:0000256" key="2">
    <source>
        <dbReference type="SAM" id="Phobius"/>
    </source>
</evidence>
<dbReference type="Pfam" id="PF13424">
    <property type="entry name" value="TPR_12"/>
    <property type="match status" value="3"/>
</dbReference>
<feature type="repeat" description="TPR" evidence="1">
    <location>
        <begin position="245"/>
        <end position="278"/>
    </location>
</feature>
<keyword evidence="2" id="KW-0472">Membrane</keyword>
<keyword evidence="3" id="KW-0732">Signal</keyword>
<comment type="caution">
    <text evidence="6">The sequence shown here is derived from an EMBL/GenBank/DDBJ whole genome shotgun (WGS) entry which is preliminary data.</text>
</comment>
<feature type="domain" description="Histidine kinase/HSP90-like ATPase" evidence="4">
    <location>
        <begin position="623"/>
        <end position="725"/>
    </location>
</feature>
<feature type="signal peptide" evidence="3">
    <location>
        <begin position="1"/>
        <end position="23"/>
    </location>
</feature>
<evidence type="ECO:0000256" key="3">
    <source>
        <dbReference type="SAM" id="SignalP"/>
    </source>
</evidence>
<dbReference type="PANTHER" id="PTHR10098">
    <property type="entry name" value="RAPSYN-RELATED"/>
    <property type="match status" value="1"/>
</dbReference>
<reference evidence="6 7" key="1">
    <citation type="submission" date="2021-11" db="EMBL/GenBank/DDBJ databases">
        <title>Seasonal and diel survey of microbial diversity of the Tyrrhenian coast.</title>
        <authorList>
            <person name="Gattoni G."/>
            <person name="Corral P."/>
        </authorList>
    </citation>
    <scope>NUCLEOTIDE SEQUENCE [LARGE SCALE GENOMIC DNA]</scope>
    <source>
        <strain evidence="6 7">Mr9</strain>
    </source>
</reference>
<dbReference type="InterPro" id="IPR036890">
    <property type="entry name" value="HATPase_C_sf"/>
</dbReference>
<keyword evidence="1" id="KW-0802">TPR repeat</keyword>
<feature type="repeat" description="TPR" evidence="1">
    <location>
        <begin position="85"/>
        <end position="118"/>
    </location>
</feature>
<dbReference type="SUPFAM" id="SSF55874">
    <property type="entry name" value="ATPase domain of HSP90 chaperone/DNA topoisomerase II/histidine kinase"/>
    <property type="match status" value="1"/>
</dbReference>
<dbReference type="RefSeq" id="WP_228231018.1">
    <property type="nucleotide sequence ID" value="NZ_JAJGMW010000021.1"/>
</dbReference>
<sequence>MTSMRYRFLFWCCFFLTVCKAQAQEKKIDSLKTALSVHKEKDTTRVNLLYDLAYSHFQRDLDLTYSYLDEAERLSSELDYIKGKARVFYLKGILENIKSDYDKSLEYFEQSLAYNKSIDDQDGIASCYTAFGITFYDLSRYADAIDAYSKALDIYKKTGNKRQQITILINSANAYSEMGRLDEAVLNYKRALKESRAMNDEDGISYVHINLGVVYKLQGNYPLALDNFSKSLEYDIKTRDTMGMAVKMNNLGEVYSALEKYPKALSYYEKSLLFSSKQGNDKLAAIVRGNMGKLYFLQKNYNKALAYHNSSLKTSEEIGDLKQTAICHNNIGGIHLLLGKPVIARDNFEKAKTISEQTNNKHVLPVSLLGIAESYTKELNYQKALTFAQEAEQIAEELHLLEMQKKALELLSVIHENTGQFKKALEKHQRFKMLNDSLFNKENIEKIAQVEYEYKYRQARDSANIRELELTKQVLATSQDLARSNQNLLWATIGILLISILLGSLVFYQKFKNIKAKNETILTEQKLLRSQMNPHFVFNSLSVLQGMILNKEENKSVEYLSKFSKLLRLTLENSRDKLVLLSQEIAAVENYVALQNLESNQYEFSIEMELNDSASSIKIPPMLIQPFIENAIEHAFTGETQDRKIEVHLQFINEELVCTIKDNGIGINSEKVNQHNGKKSLATQITSERLEILSRHFKTKGSVQVENRAKYNEKGTVVTLVLPYEKQKTV</sequence>
<dbReference type="InterPro" id="IPR010559">
    <property type="entry name" value="Sig_transdc_His_kin_internal"/>
</dbReference>
<dbReference type="Pfam" id="PF06580">
    <property type="entry name" value="His_kinase"/>
    <property type="match status" value="1"/>
</dbReference>
<name>A0ABS8GXW7_9FLAO</name>
<dbReference type="SUPFAM" id="SSF48452">
    <property type="entry name" value="TPR-like"/>
    <property type="match status" value="3"/>
</dbReference>
<dbReference type="SMART" id="SM00028">
    <property type="entry name" value="TPR"/>
    <property type="match status" value="8"/>
</dbReference>
<evidence type="ECO:0000259" key="4">
    <source>
        <dbReference type="Pfam" id="PF02518"/>
    </source>
</evidence>
<dbReference type="Proteomes" id="UP001197770">
    <property type="component" value="Unassembled WGS sequence"/>
</dbReference>
<dbReference type="InterPro" id="IPR011990">
    <property type="entry name" value="TPR-like_helical_dom_sf"/>
</dbReference>
<keyword evidence="2" id="KW-1133">Transmembrane helix</keyword>
<feature type="repeat" description="TPR" evidence="1">
    <location>
        <begin position="125"/>
        <end position="158"/>
    </location>
</feature>
<accession>A0ABS8GXW7</accession>
<evidence type="ECO:0000259" key="5">
    <source>
        <dbReference type="Pfam" id="PF06580"/>
    </source>
</evidence>
<dbReference type="PANTHER" id="PTHR10098:SF108">
    <property type="entry name" value="TETRATRICOPEPTIDE REPEAT PROTEIN 28"/>
    <property type="match status" value="1"/>
</dbReference>
<dbReference type="EMBL" id="JAJGMW010000021">
    <property type="protein sequence ID" value="MCC4213946.1"/>
    <property type="molecule type" value="Genomic_DNA"/>
</dbReference>
<keyword evidence="7" id="KW-1185">Reference proteome</keyword>
<protein>
    <submittedName>
        <fullName evidence="6">Tetratricopeptide repeat protein</fullName>
    </submittedName>
</protein>
<feature type="transmembrane region" description="Helical" evidence="2">
    <location>
        <begin position="488"/>
        <end position="508"/>
    </location>
</feature>